<reference evidence="2" key="1">
    <citation type="submission" date="2022-09" db="EMBL/GenBank/DDBJ databases">
        <title>Novel species in genus Arthrobacter.</title>
        <authorList>
            <person name="Liu Y."/>
        </authorList>
    </citation>
    <scope>NUCLEOTIDE SEQUENCE</scope>
    <source>
        <strain evidence="2">Zg-Y815</strain>
    </source>
</reference>
<gene>
    <name evidence="2" type="ORF">N2K95_03180</name>
</gene>
<evidence type="ECO:0000256" key="1">
    <source>
        <dbReference type="SAM" id="Coils"/>
    </source>
</evidence>
<evidence type="ECO:0000313" key="2">
    <source>
        <dbReference type="EMBL" id="UWX97702.1"/>
    </source>
</evidence>
<accession>A0ABY5YRH2</accession>
<feature type="coiled-coil region" evidence="1">
    <location>
        <begin position="1"/>
        <end position="28"/>
    </location>
</feature>
<keyword evidence="3" id="KW-1185">Reference proteome</keyword>
<sequence>MGLMELEVARMEHRLRAAEVERRHALRRTLQERQQPDGAERAETDWPLATLRLGRFSFALFRTVRLPDEPDVRHSPGTSRLLPG</sequence>
<proteinExistence type="predicted"/>
<organism evidence="2 3">
    <name type="scientific">Arthrobacter zhaoxinii</name>
    <dbReference type="NCBI Taxonomy" id="2964616"/>
    <lineage>
        <taxon>Bacteria</taxon>
        <taxon>Bacillati</taxon>
        <taxon>Actinomycetota</taxon>
        <taxon>Actinomycetes</taxon>
        <taxon>Micrococcales</taxon>
        <taxon>Micrococcaceae</taxon>
        <taxon>Arthrobacter</taxon>
    </lineage>
</organism>
<dbReference type="RefSeq" id="WP_260652880.1">
    <property type="nucleotide sequence ID" value="NZ_CP104275.1"/>
</dbReference>
<dbReference type="EMBL" id="CP104275">
    <property type="protein sequence ID" value="UWX97702.1"/>
    <property type="molecule type" value="Genomic_DNA"/>
</dbReference>
<evidence type="ECO:0000313" key="3">
    <source>
        <dbReference type="Proteomes" id="UP001059859"/>
    </source>
</evidence>
<protein>
    <submittedName>
        <fullName evidence="2">Uncharacterized protein</fullName>
    </submittedName>
</protein>
<keyword evidence="1" id="KW-0175">Coiled coil</keyword>
<name>A0ABY5YRH2_9MICC</name>
<dbReference type="Proteomes" id="UP001059859">
    <property type="component" value="Chromosome"/>
</dbReference>